<gene>
    <name evidence="2" type="ORF">AVEN_244723_1</name>
</gene>
<dbReference type="EMBL" id="BGPR01000105">
    <property type="protein sequence ID" value="GBL94736.1"/>
    <property type="molecule type" value="Genomic_DNA"/>
</dbReference>
<evidence type="ECO:0000313" key="2">
    <source>
        <dbReference type="EMBL" id="GBL94736.1"/>
    </source>
</evidence>
<proteinExistence type="predicted"/>
<dbReference type="AlphaFoldDB" id="A0A4Y2BTV9"/>
<dbReference type="Proteomes" id="UP000499080">
    <property type="component" value="Unassembled WGS sequence"/>
</dbReference>
<evidence type="ECO:0000256" key="1">
    <source>
        <dbReference type="SAM" id="MobiDB-lite"/>
    </source>
</evidence>
<protein>
    <submittedName>
        <fullName evidence="2">Uncharacterized protein</fullName>
    </submittedName>
</protein>
<sequence length="122" mass="14138">MPKETGLRALSPFSRVPPNDKGFQNHKRASHRIQLYDAHFEFMRYQSYTCVTAFENGDWTRRVYASGNFFNILFNSPDLPQSKCHLFGRLNCTWAASVSRLMQTLTLRYISGSDSCPKTFMQ</sequence>
<keyword evidence="3" id="KW-1185">Reference proteome</keyword>
<organism evidence="2 3">
    <name type="scientific">Araneus ventricosus</name>
    <name type="common">Orbweaver spider</name>
    <name type="synonym">Epeira ventricosa</name>
    <dbReference type="NCBI Taxonomy" id="182803"/>
    <lineage>
        <taxon>Eukaryota</taxon>
        <taxon>Metazoa</taxon>
        <taxon>Ecdysozoa</taxon>
        <taxon>Arthropoda</taxon>
        <taxon>Chelicerata</taxon>
        <taxon>Arachnida</taxon>
        <taxon>Araneae</taxon>
        <taxon>Araneomorphae</taxon>
        <taxon>Entelegynae</taxon>
        <taxon>Araneoidea</taxon>
        <taxon>Araneidae</taxon>
        <taxon>Araneus</taxon>
    </lineage>
</organism>
<name>A0A4Y2BTV9_ARAVE</name>
<reference evidence="2 3" key="1">
    <citation type="journal article" date="2019" name="Sci. Rep.">
        <title>Orb-weaving spider Araneus ventricosus genome elucidates the spidroin gene catalogue.</title>
        <authorList>
            <person name="Kono N."/>
            <person name="Nakamura H."/>
            <person name="Ohtoshi R."/>
            <person name="Moran D.A.P."/>
            <person name="Shinohara A."/>
            <person name="Yoshida Y."/>
            <person name="Fujiwara M."/>
            <person name="Mori M."/>
            <person name="Tomita M."/>
            <person name="Arakawa K."/>
        </authorList>
    </citation>
    <scope>NUCLEOTIDE SEQUENCE [LARGE SCALE GENOMIC DNA]</scope>
</reference>
<evidence type="ECO:0000313" key="3">
    <source>
        <dbReference type="Proteomes" id="UP000499080"/>
    </source>
</evidence>
<comment type="caution">
    <text evidence="2">The sequence shown here is derived from an EMBL/GenBank/DDBJ whole genome shotgun (WGS) entry which is preliminary data.</text>
</comment>
<accession>A0A4Y2BTV9</accession>
<feature type="region of interest" description="Disordered" evidence="1">
    <location>
        <begin position="1"/>
        <end position="24"/>
    </location>
</feature>